<comment type="caution">
    <text evidence="1">The sequence shown here is derived from an EMBL/GenBank/DDBJ whole genome shotgun (WGS) entry which is preliminary data.</text>
</comment>
<accession>A0A8J2JSD2</accession>
<dbReference type="Proteomes" id="UP000708208">
    <property type="component" value="Unassembled WGS sequence"/>
</dbReference>
<dbReference type="EMBL" id="CAJVCH010020368">
    <property type="protein sequence ID" value="CAG7689126.1"/>
    <property type="molecule type" value="Genomic_DNA"/>
</dbReference>
<proteinExistence type="predicted"/>
<name>A0A8J2JSD2_9HEXA</name>
<feature type="non-terminal residue" evidence="1">
    <location>
        <position position="1"/>
    </location>
</feature>
<evidence type="ECO:0000313" key="1">
    <source>
        <dbReference type="EMBL" id="CAG7689126.1"/>
    </source>
</evidence>
<protein>
    <submittedName>
        <fullName evidence="1">Uncharacterized protein</fullName>
    </submittedName>
</protein>
<dbReference type="AlphaFoldDB" id="A0A8J2JSD2"/>
<organism evidence="1 2">
    <name type="scientific">Allacma fusca</name>
    <dbReference type="NCBI Taxonomy" id="39272"/>
    <lineage>
        <taxon>Eukaryota</taxon>
        <taxon>Metazoa</taxon>
        <taxon>Ecdysozoa</taxon>
        <taxon>Arthropoda</taxon>
        <taxon>Hexapoda</taxon>
        <taxon>Collembola</taxon>
        <taxon>Symphypleona</taxon>
        <taxon>Sminthuridae</taxon>
        <taxon>Allacma</taxon>
    </lineage>
</organism>
<reference evidence="1" key="1">
    <citation type="submission" date="2021-06" db="EMBL/GenBank/DDBJ databases">
        <authorList>
            <person name="Hodson N. C."/>
            <person name="Mongue J. A."/>
            <person name="Jaron S. K."/>
        </authorList>
    </citation>
    <scope>NUCLEOTIDE SEQUENCE</scope>
</reference>
<gene>
    <name evidence="1" type="ORF">AFUS01_LOCUS3390</name>
</gene>
<sequence length="27" mass="2971">GNFLQASRRGEQIVPKYSSTVDSGFVQ</sequence>
<keyword evidence="2" id="KW-1185">Reference proteome</keyword>
<evidence type="ECO:0000313" key="2">
    <source>
        <dbReference type="Proteomes" id="UP000708208"/>
    </source>
</evidence>